<proteinExistence type="predicted"/>
<evidence type="ECO:0000313" key="2">
    <source>
        <dbReference type="Proteomes" id="UP000186406"/>
    </source>
</evidence>
<dbReference type="OrthoDB" id="8480409at2"/>
<dbReference type="AlphaFoldDB" id="A0A1M7ZQ27"/>
<gene>
    <name evidence="1" type="ORF">SAMN02745172_03682</name>
</gene>
<protein>
    <submittedName>
        <fullName evidence="1">Uncharacterized protein</fullName>
    </submittedName>
</protein>
<dbReference type="STRING" id="1123029.SAMN02745172_03682"/>
<name>A0A1M7ZQ27_9HYPH</name>
<dbReference type="RefSeq" id="WP_073631414.1">
    <property type="nucleotide sequence ID" value="NZ_FRXO01000009.1"/>
</dbReference>
<evidence type="ECO:0000313" key="1">
    <source>
        <dbReference type="EMBL" id="SHO67020.1"/>
    </source>
</evidence>
<dbReference type="Proteomes" id="UP000186406">
    <property type="component" value="Unassembled WGS sequence"/>
</dbReference>
<accession>A0A1M7ZQ27</accession>
<dbReference type="EMBL" id="FRXO01000009">
    <property type="protein sequence ID" value="SHO67020.1"/>
    <property type="molecule type" value="Genomic_DNA"/>
</dbReference>
<sequence>MVAQLADAPRFENATDLAFEDISSERYREYRFRGGDVVRIEAPLKLNVSESGGHRIFDAEGVSHYIPAGWIHLSWVAKDGQPNFVK</sequence>
<keyword evidence="2" id="KW-1185">Reference proteome</keyword>
<organism evidence="1 2">
    <name type="scientific">Pseudoxanthobacter soli DSM 19599</name>
    <dbReference type="NCBI Taxonomy" id="1123029"/>
    <lineage>
        <taxon>Bacteria</taxon>
        <taxon>Pseudomonadati</taxon>
        <taxon>Pseudomonadota</taxon>
        <taxon>Alphaproteobacteria</taxon>
        <taxon>Hyphomicrobiales</taxon>
        <taxon>Segnochrobactraceae</taxon>
        <taxon>Pseudoxanthobacter</taxon>
    </lineage>
</organism>
<reference evidence="1 2" key="1">
    <citation type="submission" date="2016-12" db="EMBL/GenBank/DDBJ databases">
        <authorList>
            <person name="Song W.-J."/>
            <person name="Kurnit D.M."/>
        </authorList>
    </citation>
    <scope>NUCLEOTIDE SEQUENCE [LARGE SCALE GENOMIC DNA]</scope>
    <source>
        <strain evidence="1 2">DSM 19599</strain>
    </source>
</reference>